<dbReference type="Pfam" id="PF03466">
    <property type="entry name" value="LysR_substrate"/>
    <property type="match status" value="1"/>
</dbReference>
<proteinExistence type="inferred from homology"/>
<dbReference type="PANTHER" id="PTHR30346:SF28">
    <property type="entry name" value="HTH-TYPE TRANSCRIPTIONAL REGULATOR CYNR"/>
    <property type="match status" value="1"/>
</dbReference>
<dbReference type="GO" id="GO:0032993">
    <property type="term" value="C:protein-DNA complex"/>
    <property type="evidence" value="ECO:0007669"/>
    <property type="project" value="TreeGrafter"/>
</dbReference>
<dbReference type="SUPFAM" id="SSF53850">
    <property type="entry name" value="Periplasmic binding protein-like II"/>
    <property type="match status" value="1"/>
</dbReference>
<evidence type="ECO:0000313" key="6">
    <source>
        <dbReference type="EMBL" id="CDX11788.1"/>
    </source>
</evidence>
<dbReference type="CDD" id="cd05466">
    <property type="entry name" value="PBP2_LTTR_substrate"/>
    <property type="match status" value="1"/>
</dbReference>
<dbReference type="Proteomes" id="UP000045285">
    <property type="component" value="Unassembled WGS sequence"/>
</dbReference>
<dbReference type="PRINTS" id="PR00039">
    <property type="entry name" value="HTHLYSR"/>
</dbReference>
<evidence type="ECO:0000313" key="7">
    <source>
        <dbReference type="Proteomes" id="UP000045285"/>
    </source>
</evidence>
<dbReference type="AlphaFoldDB" id="A0A090EXJ9"/>
<organism evidence="6 7">
    <name type="scientific">Mesorhizobium plurifarium</name>
    <dbReference type="NCBI Taxonomy" id="69974"/>
    <lineage>
        <taxon>Bacteria</taxon>
        <taxon>Pseudomonadati</taxon>
        <taxon>Pseudomonadota</taxon>
        <taxon>Alphaproteobacteria</taxon>
        <taxon>Hyphomicrobiales</taxon>
        <taxon>Phyllobacteriaceae</taxon>
        <taxon>Mesorhizobium</taxon>
    </lineage>
</organism>
<dbReference type="InterPro" id="IPR000847">
    <property type="entry name" value="LysR_HTH_N"/>
</dbReference>
<dbReference type="Gene3D" id="3.40.190.290">
    <property type="match status" value="1"/>
</dbReference>
<dbReference type="InterPro" id="IPR036388">
    <property type="entry name" value="WH-like_DNA-bd_sf"/>
</dbReference>
<sequence>MEMQQVRYFLALSNTLNFTRAAEECNVTQPALTRAIKTLEDELGGELLRRERQHSHLTELGRRMLPLLQQCYDAATSAKSLAKAVQSSDVAPLNVTISNSINIALLVSPFTELFRAYPGVHLKIHRGSPAAVIEALKGGEVELAIAGPLGQAWDRLDTWPLFQEGIELAVNSDHPLARRNEADVALAQVAAEPVLSRIDWETSEELARCLSAKGYTPRTAHEVETDQDLLALLEANAGVGFVTLTAPRSPTTRRLKLRDLDVSRIVSVYAVAGRHRSPVATTLLNLLRAADWSSFGVSEPA</sequence>
<dbReference type="SUPFAM" id="SSF46785">
    <property type="entry name" value="Winged helix' DNA-binding domain"/>
    <property type="match status" value="1"/>
</dbReference>
<dbReference type="InterPro" id="IPR036390">
    <property type="entry name" value="WH_DNA-bd_sf"/>
</dbReference>
<dbReference type="PROSITE" id="PS50931">
    <property type="entry name" value="HTH_LYSR"/>
    <property type="match status" value="1"/>
</dbReference>
<dbReference type="InterPro" id="IPR005119">
    <property type="entry name" value="LysR_subst-bd"/>
</dbReference>
<dbReference type="PANTHER" id="PTHR30346">
    <property type="entry name" value="TRANSCRIPTIONAL DUAL REGULATOR HCAR-RELATED"/>
    <property type="match status" value="1"/>
</dbReference>
<dbReference type="FunFam" id="1.10.10.10:FF:000001">
    <property type="entry name" value="LysR family transcriptional regulator"/>
    <property type="match status" value="1"/>
</dbReference>
<keyword evidence="3" id="KW-0238">DNA-binding</keyword>
<evidence type="ECO:0000256" key="1">
    <source>
        <dbReference type="ARBA" id="ARBA00009437"/>
    </source>
</evidence>
<keyword evidence="4" id="KW-0804">Transcription</keyword>
<protein>
    <submittedName>
        <fullName evidence="6">Transcriptional regulator</fullName>
    </submittedName>
</protein>
<name>A0A090EXJ9_MESPL</name>
<dbReference type="GO" id="GO:0003700">
    <property type="term" value="F:DNA-binding transcription factor activity"/>
    <property type="evidence" value="ECO:0007669"/>
    <property type="project" value="InterPro"/>
</dbReference>
<dbReference type="EMBL" id="CCMZ01000003">
    <property type="protein sequence ID" value="CDX11788.1"/>
    <property type="molecule type" value="Genomic_DNA"/>
</dbReference>
<dbReference type="Pfam" id="PF00126">
    <property type="entry name" value="HTH_1"/>
    <property type="match status" value="1"/>
</dbReference>
<dbReference type="Gene3D" id="1.10.10.10">
    <property type="entry name" value="Winged helix-like DNA-binding domain superfamily/Winged helix DNA-binding domain"/>
    <property type="match status" value="1"/>
</dbReference>
<gene>
    <name evidence="6" type="ORF">MPL3356_110162</name>
</gene>
<evidence type="ECO:0000256" key="2">
    <source>
        <dbReference type="ARBA" id="ARBA00023015"/>
    </source>
</evidence>
<evidence type="ECO:0000259" key="5">
    <source>
        <dbReference type="PROSITE" id="PS50931"/>
    </source>
</evidence>
<keyword evidence="2" id="KW-0805">Transcription regulation</keyword>
<evidence type="ECO:0000256" key="4">
    <source>
        <dbReference type="ARBA" id="ARBA00023163"/>
    </source>
</evidence>
<evidence type="ECO:0000256" key="3">
    <source>
        <dbReference type="ARBA" id="ARBA00023125"/>
    </source>
</evidence>
<keyword evidence="7" id="KW-1185">Reference proteome</keyword>
<dbReference type="GO" id="GO:0003677">
    <property type="term" value="F:DNA binding"/>
    <property type="evidence" value="ECO:0007669"/>
    <property type="project" value="UniProtKB-KW"/>
</dbReference>
<feature type="domain" description="HTH lysR-type" evidence="5">
    <location>
        <begin position="1"/>
        <end position="58"/>
    </location>
</feature>
<reference evidence="7" key="1">
    <citation type="submission" date="2014-08" db="EMBL/GenBank/DDBJ databases">
        <authorList>
            <person name="Moulin L."/>
        </authorList>
    </citation>
    <scope>NUCLEOTIDE SEQUENCE [LARGE SCALE GENOMIC DNA]</scope>
</reference>
<accession>A0A090EXJ9</accession>
<comment type="similarity">
    <text evidence="1">Belongs to the LysR transcriptional regulatory family.</text>
</comment>